<proteinExistence type="predicted"/>
<dbReference type="InterPro" id="IPR003779">
    <property type="entry name" value="CMD-like"/>
</dbReference>
<protein>
    <submittedName>
        <fullName evidence="2">AhpD family alkylhydroperoxidase</fullName>
    </submittedName>
</protein>
<keyword evidence="2" id="KW-0575">Peroxidase</keyword>
<accession>A0A543GIP5</accession>
<reference evidence="2 3" key="1">
    <citation type="submission" date="2019-06" db="EMBL/GenBank/DDBJ databases">
        <title>Sequencing the genomes of 1000 actinobacteria strains.</title>
        <authorList>
            <person name="Klenk H.-P."/>
        </authorList>
    </citation>
    <scope>NUCLEOTIDE SEQUENCE [LARGE SCALE GENOMIC DNA]</scope>
    <source>
        <strain evidence="2 3">DSM 45511</strain>
    </source>
</reference>
<name>A0A543GIP5_9PSEU</name>
<sequence>MTMRLRIRDLQPAAYQAMMGLEKYLATCPVPKRTLDLIKLRASQMNGCAFCTDMHAFDLKDDGETDERIFAVAVWRDAPWFTPAERAALALTEEATRMAPGGVSDEVWAEAEEHYEPAALAGLVAAIAAINAWNVINVTLRTTPGLLRNAAVPA</sequence>
<keyword evidence="2" id="KW-0560">Oxidoreductase</keyword>
<feature type="domain" description="Carboxymuconolactone decarboxylase-like" evidence="1">
    <location>
        <begin position="12"/>
        <end position="94"/>
    </location>
</feature>
<dbReference type="PANTHER" id="PTHR34846">
    <property type="entry name" value="4-CARBOXYMUCONOLACTONE DECARBOXYLASE FAMILY PROTEIN (AFU_ORTHOLOGUE AFUA_6G11590)"/>
    <property type="match status" value="1"/>
</dbReference>
<dbReference type="AlphaFoldDB" id="A0A543GIP5"/>
<dbReference type="InterPro" id="IPR004675">
    <property type="entry name" value="AhpD_core"/>
</dbReference>
<dbReference type="NCBIfam" id="TIGR00778">
    <property type="entry name" value="ahpD_dom"/>
    <property type="match status" value="1"/>
</dbReference>
<dbReference type="RefSeq" id="WP_142101902.1">
    <property type="nucleotide sequence ID" value="NZ_VFPH01000001.1"/>
</dbReference>
<evidence type="ECO:0000313" key="2">
    <source>
        <dbReference type="EMBL" id="TQM45960.1"/>
    </source>
</evidence>
<organism evidence="2 3">
    <name type="scientific">Pseudonocardia cypriaca</name>
    <dbReference type="NCBI Taxonomy" id="882449"/>
    <lineage>
        <taxon>Bacteria</taxon>
        <taxon>Bacillati</taxon>
        <taxon>Actinomycetota</taxon>
        <taxon>Actinomycetes</taxon>
        <taxon>Pseudonocardiales</taxon>
        <taxon>Pseudonocardiaceae</taxon>
        <taxon>Pseudonocardia</taxon>
    </lineage>
</organism>
<gene>
    <name evidence="2" type="ORF">FB388_3363</name>
</gene>
<dbReference type="GO" id="GO:0051920">
    <property type="term" value="F:peroxiredoxin activity"/>
    <property type="evidence" value="ECO:0007669"/>
    <property type="project" value="InterPro"/>
</dbReference>
<dbReference type="OrthoDB" id="5185109at2"/>
<dbReference type="InterPro" id="IPR029032">
    <property type="entry name" value="AhpD-like"/>
</dbReference>
<dbReference type="Proteomes" id="UP000319818">
    <property type="component" value="Unassembled WGS sequence"/>
</dbReference>
<dbReference type="SUPFAM" id="SSF69118">
    <property type="entry name" value="AhpD-like"/>
    <property type="match status" value="1"/>
</dbReference>
<dbReference type="Gene3D" id="1.20.1290.10">
    <property type="entry name" value="AhpD-like"/>
    <property type="match status" value="1"/>
</dbReference>
<keyword evidence="3" id="KW-1185">Reference proteome</keyword>
<evidence type="ECO:0000313" key="3">
    <source>
        <dbReference type="Proteomes" id="UP000319818"/>
    </source>
</evidence>
<comment type="caution">
    <text evidence="2">The sequence shown here is derived from an EMBL/GenBank/DDBJ whole genome shotgun (WGS) entry which is preliminary data.</text>
</comment>
<dbReference type="EMBL" id="VFPH01000001">
    <property type="protein sequence ID" value="TQM45960.1"/>
    <property type="molecule type" value="Genomic_DNA"/>
</dbReference>
<evidence type="ECO:0000259" key="1">
    <source>
        <dbReference type="Pfam" id="PF02627"/>
    </source>
</evidence>
<dbReference type="Pfam" id="PF02627">
    <property type="entry name" value="CMD"/>
    <property type="match status" value="1"/>
</dbReference>
<dbReference type="PANTHER" id="PTHR34846:SF7">
    <property type="entry name" value="BLL7811 PROTEIN"/>
    <property type="match status" value="1"/>
</dbReference>